<dbReference type="AlphaFoldDB" id="A0A6J7RA19"/>
<organism evidence="1">
    <name type="scientific">freshwater metagenome</name>
    <dbReference type="NCBI Taxonomy" id="449393"/>
    <lineage>
        <taxon>unclassified sequences</taxon>
        <taxon>metagenomes</taxon>
        <taxon>ecological metagenomes</taxon>
    </lineage>
</organism>
<name>A0A6J7RA19_9ZZZZ</name>
<dbReference type="EMBL" id="CAFBOS010000293">
    <property type="protein sequence ID" value="CAB5025528.1"/>
    <property type="molecule type" value="Genomic_DNA"/>
</dbReference>
<evidence type="ECO:0000313" key="1">
    <source>
        <dbReference type="EMBL" id="CAB5025528.1"/>
    </source>
</evidence>
<accession>A0A6J7RA19</accession>
<reference evidence="1" key="1">
    <citation type="submission" date="2020-05" db="EMBL/GenBank/DDBJ databases">
        <authorList>
            <person name="Chiriac C."/>
            <person name="Salcher M."/>
            <person name="Ghai R."/>
            <person name="Kavagutti S V."/>
        </authorList>
    </citation>
    <scope>NUCLEOTIDE SEQUENCE</scope>
</reference>
<sequence>MIASFVAACVLGAFFLRILRRAEMAEDDRSTGPVTAH</sequence>
<protein>
    <submittedName>
        <fullName evidence="1">Unannotated protein</fullName>
    </submittedName>
</protein>
<gene>
    <name evidence="1" type="ORF">UFOPK3967_03025</name>
</gene>
<proteinExistence type="predicted"/>